<evidence type="ECO:0000256" key="11">
    <source>
        <dbReference type="ARBA" id="ARBA00030204"/>
    </source>
</evidence>
<dbReference type="CDD" id="cd00610">
    <property type="entry name" value="OAT_like"/>
    <property type="match status" value="1"/>
</dbReference>
<reference evidence="17 18" key="1">
    <citation type="submission" date="2015-06" db="EMBL/GenBank/DDBJ databases">
        <title>Draft genome sequence of beer spoilage bacterium Megasphaera cerevisiae type strain 20462.</title>
        <authorList>
            <person name="Kutumbaka K."/>
            <person name="Pasmowitz J."/>
            <person name="Mategko J."/>
            <person name="Reyes D."/>
            <person name="Friedrich A."/>
            <person name="Han S."/>
            <person name="Martens-Habbena W."/>
            <person name="Neal-McKinney J."/>
            <person name="Janagama H.K."/>
            <person name="Nadala C."/>
            <person name="Samadpour M."/>
        </authorList>
    </citation>
    <scope>NUCLEOTIDE SEQUENCE [LARGE SCALE GENOMIC DNA]</scope>
    <source>
        <strain evidence="17 18">DSM 20462</strain>
    </source>
</reference>
<dbReference type="RefSeq" id="WP_048513128.1">
    <property type="nucleotide sequence ID" value="NZ_FUXD01000010.1"/>
</dbReference>
<dbReference type="Proteomes" id="UP000036503">
    <property type="component" value="Unassembled WGS sequence"/>
</dbReference>
<comment type="cofactor">
    <cofactor evidence="2">
        <name>pyridoxal 5'-phosphate</name>
        <dbReference type="ChEBI" id="CHEBI:597326"/>
    </cofactor>
</comment>
<evidence type="ECO:0000256" key="15">
    <source>
        <dbReference type="ARBA" id="ARBA00050054"/>
    </source>
</evidence>
<dbReference type="GO" id="GO:0042802">
    <property type="term" value="F:identical protein binding"/>
    <property type="evidence" value="ECO:0007669"/>
    <property type="project" value="TreeGrafter"/>
</dbReference>
<dbReference type="InterPro" id="IPR015422">
    <property type="entry name" value="PyrdxlP-dep_Trfase_small"/>
</dbReference>
<dbReference type="EC" id="2.6.1.19" evidence="6"/>
<organism evidence="17 18">
    <name type="scientific">Megasphaera cerevisiae DSM 20462</name>
    <dbReference type="NCBI Taxonomy" id="1122219"/>
    <lineage>
        <taxon>Bacteria</taxon>
        <taxon>Bacillati</taxon>
        <taxon>Bacillota</taxon>
        <taxon>Negativicutes</taxon>
        <taxon>Veillonellales</taxon>
        <taxon>Veillonellaceae</taxon>
        <taxon>Megasphaera</taxon>
    </lineage>
</organism>
<dbReference type="InParanoid" id="A0A0J6WVY0"/>
<evidence type="ECO:0000256" key="12">
    <source>
        <dbReference type="ARBA" id="ARBA00030857"/>
    </source>
</evidence>
<comment type="similarity">
    <text evidence="4 16">Belongs to the class-III pyridoxal-phosphate-dependent aminotransferase family.</text>
</comment>
<comment type="catalytic activity">
    <reaction evidence="14">
        <text>4-aminobutanoate + 2-oxoglutarate = succinate semialdehyde + L-glutamate</text>
        <dbReference type="Rhea" id="RHEA:23352"/>
        <dbReference type="ChEBI" id="CHEBI:16810"/>
        <dbReference type="ChEBI" id="CHEBI:29985"/>
        <dbReference type="ChEBI" id="CHEBI:57706"/>
        <dbReference type="ChEBI" id="CHEBI:59888"/>
        <dbReference type="EC" id="2.6.1.19"/>
    </reaction>
</comment>
<evidence type="ECO:0000313" key="17">
    <source>
        <dbReference type="EMBL" id="KMO87675.1"/>
    </source>
</evidence>
<dbReference type="EMBL" id="LEKT01000003">
    <property type="protein sequence ID" value="KMO87675.1"/>
    <property type="molecule type" value="Genomic_DNA"/>
</dbReference>
<dbReference type="PROSITE" id="PS00600">
    <property type="entry name" value="AA_TRANSFER_CLASS_3"/>
    <property type="match status" value="1"/>
</dbReference>
<evidence type="ECO:0000256" key="6">
    <source>
        <dbReference type="ARBA" id="ARBA00012912"/>
    </source>
</evidence>
<dbReference type="Gene3D" id="3.90.1150.10">
    <property type="entry name" value="Aspartate Aminotransferase, domain 1"/>
    <property type="match status" value="1"/>
</dbReference>
<dbReference type="STRING" id="39029.BSR42_01195"/>
<evidence type="ECO:0000256" key="3">
    <source>
        <dbReference type="ARBA" id="ARBA00005176"/>
    </source>
</evidence>
<dbReference type="PANTHER" id="PTHR11986:SF58">
    <property type="entry name" value="LEUCINE_METHIONINE RACEMASE"/>
    <property type="match status" value="1"/>
</dbReference>
<evidence type="ECO:0000313" key="18">
    <source>
        <dbReference type="Proteomes" id="UP000036503"/>
    </source>
</evidence>
<evidence type="ECO:0000256" key="14">
    <source>
        <dbReference type="ARBA" id="ARBA00048021"/>
    </source>
</evidence>
<name>A0A0J6WVY0_9FIRM</name>
<sequence length="425" mass="46216">METLYERALKVIPPVGMARYTKLGVVKGIGSYIYTDDGRKILDFVMGIGANNVGHNHPLVVEAARKQMENLIHGGHNVVYYESYVALAEKLTEAVGDSMIYFSNSGSEANDGAIKLAKCATERPAIISFMGAFHGRTMGAMALTASNSAYRKHYEGMIPSIYFAHYPDLYHSVVPVADGKCPDFYMDQFKTIFDTIVDPYSVAGIIMEPEQGEGGYIVPPKEFVQFMRDLCDTYGIMLIFDEVQCGNGRTGKLYCQEHFGVKPDIFSTAKGIGAGFPLSAVFGKKDVMEKWLPGAHGGTFGGNPVACAAGLVSLQILLGGAIDNAAAMGQYFKGQLEELQKKYPVIGDVRGLGLMLAIELVKDNKVPDTALTSRIIETALEKGLLLINCGTYHNAIRFIPPCTVCKEEIDEAMTILDSAFSECLS</sequence>
<evidence type="ECO:0000256" key="1">
    <source>
        <dbReference type="ARBA" id="ARBA00001750"/>
    </source>
</evidence>
<dbReference type="EC" id="2.6.1.22" evidence="5"/>
<keyword evidence="9 16" id="KW-0663">Pyridoxal phosphate</keyword>
<accession>A0A0J6WVY0</accession>
<dbReference type="Pfam" id="PF00202">
    <property type="entry name" value="Aminotran_3"/>
    <property type="match status" value="1"/>
</dbReference>
<protein>
    <recommendedName>
        <fullName evidence="12">(S)-3-amino-2-methylpropionate transaminase</fullName>
        <ecNumber evidence="6">2.6.1.19</ecNumber>
        <ecNumber evidence="5">2.6.1.22</ecNumber>
    </recommendedName>
    <alternativeName>
        <fullName evidence="13">GABA aminotransferase</fullName>
    </alternativeName>
    <alternativeName>
        <fullName evidence="11">Gamma-amino-N-butyrate transaminase</fullName>
    </alternativeName>
    <alternativeName>
        <fullName evidence="15">Glutamate:succinic semialdehyde transaminase</fullName>
    </alternativeName>
    <alternativeName>
        <fullName evidence="10">L-AIBAT</fullName>
    </alternativeName>
</protein>
<dbReference type="PATRIC" id="fig|1122219.3.peg.1099"/>
<dbReference type="FunFam" id="3.40.640.10:FF:000013">
    <property type="entry name" value="4-aminobutyrate aminotransferase"/>
    <property type="match status" value="1"/>
</dbReference>
<dbReference type="GO" id="GO:0047298">
    <property type="term" value="F:(S)-3-amino-2-methylpropionate transaminase activity"/>
    <property type="evidence" value="ECO:0007669"/>
    <property type="project" value="UniProtKB-EC"/>
</dbReference>
<dbReference type="InterPro" id="IPR050103">
    <property type="entry name" value="Class-III_PLP-dep_AT"/>
</dbReference>
<gene>
    <name evidence="17" type="ORF">AB840_01490</name>
</gene>
<proteinExistence type="inferred from homology"/>
<dbReference type="GO" id="GO:0030170">
    <property type="term" value="F:pyridoxal phosphate binding"/>
    <property type="evidence" value="ECO:0007669"/>
    <property type="project" value="InterPro"/>
</dbReference>
<evidence type="ECO:0000256" key="8">
    <source>
        <dbReference type="ARBA" id="ARBA00022679"/>
    </source>
</evidence>
<dbReference type="Gene3D" id="3.40.640.10">
    <property type="entry name" value="Type I PLP-dependent aspartate aminotransferase-like (Major domain)"/>
    <property type="match status" value="1"/>
</dbReference>
<dbReference type="PIRSF" id="PIRSF000521">
    <property type="entry name" value="Transaminase_4ab_Lys_Orn"/>
    <property type="match status" value="1"/>
</dbReference>
<dbReference type="SUPFAM" id="SSF53383">
    <property type="entry name" value="PLP-dependent transferases"/>
    <property type="match status" value="1"/>
</dbReference>
<keyword evidence="8 17" id="KW-0808">Transferase</keyword>
<dbReference type="InterPro" id="IPR015424">
    <property type="entry name" value="PyrdxlP-dep_Trfase"/>
</dbReference>
<dbReference type="InterPro" id="IPR015421">
    <property type="entry name" value="PyrdxlP-dep_Trfase_major"/>
</dbReference>
<evidence type="ECO:0000256" key="5">
    <source>
        <dbReference type="ARBA" id="ARBA00012876"/>
    </source>
</evidence>
<dbReference type="PANTHER" id="PTHR11986">
    <property type="entry name" value="AMINOTRANSFERASE CLASS III"/>
    <property type="match status" value="1"/>
</dbReference>
<dbReference type="AlphaFoldDB" id="A0A0J6WVY0"/>
<comment type="catalytic activity">
    <reaction evidence="1">
        <text>(S)-3-amino-2-methylpropanoate + 2-oxoglutarate = 2-methyl-3-oxopropanoate + L-glutamate</text>
        <dbReference type="Rhea" id="RHEA:13993"/>
        <dbReference type="ChEBI" id="CHEBI:16810"/>
        <dbReference type="ChEBI" id="CHEBI:29985"/>
        <dbReference type="ChEBI" id="CHEBI:57700"/>
        <dbReference type="ChEBI" id="CHEBI:58655"/>
        <dbReference type="EC" id="2.6.1.22"/>
    </reaction>
</comment>
<evidence type="ECO:0000256" key="4">
    <source>
        <dbReference type="ARBA" id="ARBA00008954"/>
    </source>
</evidence>
<evidence type="ECO:0000256" key="2">
    <source>
        <dbReference type="ARBA" id="ARBA00001933"/>
    </source>
</evidence>
<evidence type="ECO:0000256" key="13">
    <source>
        <dbReference type="ARBA" id="ARBA00031787"/>
    </source>
</evidence>
<evidence type="ECO:0000256" key="7">
    <source>
        <dbReference type="ARBA" id="ARBA00022576"/>
    </source>
</evidence>
<dbReference type="GO" id="GO:0034386">
    <property type="term" value="F:4-aminobutyrate:2-oxoglutarate transaminase activity"/>
    <property type="evidence" value="ECO:0007669"/>
    <property type="project" value="UniProtKB-EC"/>
</dbReference>
<keyword evidence="18" id="KW-1185">Reference proteome</keyword>
<keyword evidence="7 17" id="KW-0032">Aminotransferase</keyword>
<dbReference type="OrthoDB" id="3034088at2"/>
<comment type="pathway">
    <text evidence="3">Amino-acid degradation; 4-aminobutanoate degradation.</text>
</comment>
<evidence type="ECO:0000256" key="16">
    <source>
        <dbReference type="RuleBase" id="RU003560"/>
    </source>
</evidence>
<evidence type="ECO:0000256" key="9">
    <source>
        <dbReference type="ARBA" id="ARBA00022898"/>
    </source>
</evidence>
<evidence type="ECO:0000256" key="10">
    <source>
        <dbReference type="ARBA" id="ARBA00029760"/>
    </source>
</evidence>
<comment type="caution">
    <text evidence="17">The sequence shown here is derived from an EMBL/GenBank/DDBJ whole genome shotgun (WGS) entry which is preliminary data.</text>
</comment>
<dbReference type="InterPro" id="IPR005814">
    <property type="entry name" value="Aminotrans_3"/>
</dbReference>
<dbReference type="InterPro" id="IPR049704">
    <property type="entry name" value="Aminotrans_3_PPA_site"/>
</dbReference>